<reference evidence="7 10" key="2">
    <citation type="submission" date="2016-06" db="EMBL/GenBank/DDBJ databases">
        <authorList>
            <person name="Kjaerup R.B."/>
            <person name="Dalgaard T.S."/>
            <person name="Juul-Madsen H.R."/>
        </authorList>
    </citation>
    <scope>NUCLEOTIDE SEQUENCE [LARGE SCALE GENOMIC DNA]</scope>
    <source>
        <strain evidence="7 10">CECT 5115</strain>
    </source>
</reference>
<dbReference type="SMART" id="SM00052">
    <property type="entry name" value="EAL"/>
    <property type="match status" value="1"/>
</dbReference>
<reference evidence="8 9" key="1">
    <citation type="submission" date="2016-06" db="EMBL/GenBank/DDBJ databases">
        <authorList>
            <person name="Rodrigo-Torres L."/>
            <person name="Arahal D.R."/>
        </authorList>
    </citation>
    <scope>NUCLEOTIDE SEQUENCE [LARGE SCALE GENOMIC DNA]</scope>
    <source>
        <strain evidence="8 9">CECT 5116</strain>
    </source>
</reference>
<proteinExistence type="predicted"/>
<dbReference type="SMART" id="SM00267">
    <property type="entry name" value="GGDEF"/>
    <property type="match status" value="1"/>
</dbReference>
<evidence type="ECO:0000256" key="3">
    <source>
        <dbReference type="ARBA" id="ARBA00022636"/>
    </source>
</evidence>
<dbReference type="CDD" id="cd01948">
    <property type="entry name" value="EAL"/>
    <property type="match status" value="1"/>
</dbReference>
<dbReference type="InterPro" id="IPR029787">
    <property type="entry name" value="Nucleotide_cyclase"/>
</dbReference>
<protein>
    <recommendedName>
        <fullName evidence="2">cyclic-guanylate-specific phosphodiesterase</fullName>
        <ecNumber evidence="2">3.1.4.52</ecNumber>
    </recommendedName>
</protein>
<keyword evidence="3" id="KW-0973">c-di-GMP</keyword>
<evidence type="ECO:0000256" key="2">
    <source>
        <dbReference type="ARBA" id="ARBA00012282"/>
    </source>
</evidence>
<dbReference type="OrthoDB" id="9804951at2"/>
<dbReference type="EC" id="3.1.4.52" evidence="2"/>
<feature type="domain" description="EAL" evidence="5">
    <location>
        <begin position="405"/>
        <end position="659"/>
    </location>
</feature>
<comment type="cofactor">
    <cofactor evidence="1">
        <name>Mg(2+)</name>
        <dbReference type="ChEBI" id="CHEBI:18420"/>
    </cofactor>
</comment>
<dbReference type="GO" id="GO:0071732">
    <property type="term" value="P:cellular response to nitric oxide"/>
    <property type="evidence" value="ECO:0007669"/>
    <property type="project" value="UniProtKB-ARBA"/>
</dbReference>
<dbReference type="InterPro" id="IPR052155">
    <property type="entry name" value="Biofilm_reg_signaling"/>
</dbReference>
<dbReference type="InterPro" id="IPR035919">
    <property type="entry name" value="EAL_sf"/>
</dbReference>
<dbReference type="Pfam" id="PF00563">
    <property type="entry name" value="EAL"/>
    <property type="match status" value="1"/>
</dbReference>
<dbReference type="Gene3D" id="3.30.70.270">
    <property type="match status" value="1"/>
</dbReference>
<dbReference type="CDD" id="cd01949">
    <property type="entry name" value="GGDEF"/>
    <property type="match status" value="1"/>
</dbReference>
<evidence type="ECO:0000313" key="10">
    <source>
        <dbReference type="Proteomes" id="UP000092871"/>
    </source>
</evidence>
<evidence type="ECO:0000313" key="9">
    <source>
        <dbReference type="Proteomes" id="UP000092840"/>
    </source>
</evidence>
<dbReference type="NCBIfam" id="TIGR00254">
    <property type="entry name" value="GGDEF"/>
    <property type="match status" value="1"/>
</dbReference>
<dbReference type="SUPFAM" id="SSF141868">
    <property type="entry name" value="EAL domain-like"/>
    <property type="match status" value="1"/>
</dbReference>
<name>A0A1C3JW60_9GAMM</name>
<dbReference type="GO" id="GO:0071111">
    <property type="term" value="F:cyclic-guanylate-specific phosphodiesterase activity"/>
    <property type="evidence" value="ECO:0007669"/>
    <property type="project" value="UniProtKB-EC"/>
</dbReference>
<dbReference type="EMBL" id="FLRB01000036">
    <property type="protein sequence ID" value="SBT22947.1"/>
    <property type="molecule type" value="Genomic_DNA"/>
</dbReference>
<comment type="catalytic activity">
    <reaction evidence="4">
        <text>3',3'-c-di-GMP + H2O = 5'-phosphoguanylyl(3'-&gt;5')guanosine + H(+)</text>
        <dbReference type="Rhea" id="RHEA:24902"/>
        <dbReference type="ChEBI" id="CHEBI:15377"/>
        <dbReference type="ChEBI" id="CHEBI:15378"/>
        <dbReference type="ChEBI" id="CHEBI:58754"/>
        <dbReference type="ChEBI" id="CHEBI:58805"/>
        <dbReference type="EC" id="3.1.4.52"/>
    </reaction>
    <physiologicalReaction direction="left-to-right" evidence="4">
        <dbReference type="Rhea" id="RHEA:24903"/>
    </physiologicalReaction>
</comment>
<dbReference type="FunFam" id="3.30.70.270:FF:000001">
    <property type="entry name" value="Diguanylate cyclase domain protein"/>
    <property type="match status" value="1"/>
</dbReference>
<accession>A0A1C3JW60</accession>
<dbReference type="Pfam" id="PF00990">
    <property type="entry name" value="GGDEF"/>
    <property type="match status" value="1"/>
</dbReference>
<evidence type="ECO:0000313" key="8">
    <source>
        <dbReference type="EMBL" id="SBT22947.1"/>
    </source>
</evidence>
<evidence type="ECO:0000259" key="5">
    <source>
        <dbReference type="PROSITE" id="PS50883"/>
    </source>
</evidence>
<dbReference type="AlphaFoldDB" id="A0A1C3JW60"/>
<dbReference type="InterPro" id="IPR001633">
    <property type="entry name" value="EAL_dom"/>
</dbReference>
<dbReference type="EMBL" id="FLRA01000037">
    <property type="protein sequence ID" value="SBT19377.1"/>
    <property type="molecule type" value="Genomic_DNA"/>
</dbReference>
<dbReference type="FunFam" id="3.20.20.450:FF:000001">
    <property type="entry name" value="Cyclic di-GMP phosphodiesterase yahA"/>
    <property type="match status" value="1"/>
</dbReference>
<organism evidence="7 10">
    <name type="scientific">Marinomonas gallaica</name>
    <dbReference type="NCBI Taxonomy" id="1806667"/>
    <lineage>
        <taxon>Bacteria</taxon>
        <taxon>Pseudomonadati</taxon>
        <taxon>Pseudomonadota</taxon>
        <taxon>Gammaproteobacteria</taxon>
        <taxon>Oceanospirillales</taxon>
        <taxon>Oceanospirillaceae</taxon>
        <taxon>Marinomonas</taxon>
    </lineage>
</organism>
<feature type="domain" description="GGDEF" evidence="6">
    <location>
        <begin position="263"/>
        <end position="396"/>
    </location>
</feature>
<keyword evidence="9" id="KW-1185">Reference proteome</keyword>
<evidence type="ECO:0000259" key="6">
    <source>
        <dbReference type="PROSITE" id="PS50887"/>
    </source>
</evidence>
<dbReference type="InterPro" id="IPR000160">
    <property type="entry name" value="GGDEF_dom"/>
</dbReference>
<dbReference type="RefSeq" id="WP_067038681.1">
    <property type="nucleotide sequence ID" value="NZ_FLRA01000037.1"/>
</dbReference>
<dbReference type="InterPro" id="IPR043128">
    <property type="entry name" value="Rev_trsase/Diguanyl_cyclase"/>
</dbReference>
<evidence type="ECO:0000313" key="7">
    <source>
        <dbReference type="EMBL" id="SBT19377.1"/>
    </source>
</evidence>
<keyword evidence="7" id="KW-0378">Hydrolase</keyword>
<dbReference type="PANTHER" id="PTHR44757">
    <property type="entry name" value="DIGUANYLATE CYCLASE DGCP"/>
    <property type="match status" value="1"/>
</dbReference>
<dbReference type="Gene3D" id="3.20.20.450">
    <property type="entry name" value="EAL domain"/>
    <property type="match status" value="1"/>
</dbReference>
<sequence length="671" mass="75865">MTDAVEFLVPSPKKAAWVIDVAQGTVSWSNPTAKNRFGEALGVSRDGLTYIDRELKDDLTQFLSQSDKSALLCFHWLIRDVSNTLYRCTASVISLGENHHGFSVEAYVCPTEVSNHLPRYYGRKSLPESLNSLIFMTFSCDGERLFLSRRAENLFPAVQSIKDLFAVSGAASYFIQRVKFDLVVQQELRLSTSDGVRWFKLEAHVNPDNGNVDLFAQDIQEVRDLEVELYKWQNYDELTHLPNRHLLYQQLEKAKNNATKRNRRFGLMYLDLDGFKVVNDTFGHRVGDKLLQEVANRIKNTIPPRSCLYRLGGDEFVVVLEHIQDIQELVDIAAEINATCEQTYPVSEMEMVITASIGIACYPEHGEDIDSLLKNADAAMYRSKASAHNGCLLYDAGMTECYSAYLTLGGGLRKAIEEGQFELYYQPKIRSTDEYAVGAEALLRWHHPEWGMIPPDQFIPVAEESGLILPLGEWVIRRACQHIQEWQSLGLPPINVSVNLSGRQFLQHDLVDIVQGILTETKIDPKYLELELTESMLMSDAHETIKKLHAFREMGIMLSIDDFGTGYSSLAYLKKFPIQSLKIDRSFIQDLGVDSDDDAIVKATIAMAQSLNLKVVAEGVESRSQMNLLTNYQCQEVQGFLFAKPMSSTDFVEYLNNRGPDLEAFIDPETL</sequence>
<evidence type="ECO:0000256" key="4">
    <source>
        <dbReference type="ARBA" id="ARBA00051114"/>
    </source>
</evidence>
<dbReference type="PROSITE" id="PS50887">
    <property type="entry name" value="GGDEF"/>
    <property type="match status" value="1"/>
</dbReference>
<gene>
    <name evidence="7" type="primary">gmr_18</name>
    <name evidence="7" type="ORF">MGA5115_03541</name>
    <name evidence="8" type="ORF">MGA5116_03579</name>
</gene>
<dbReference type="PROSITE" id="PS50883">
    <property type="entry name" value="EAL"/>
    <property type="match status" value="1"/>
</dbReference>
<dbReference type="Proteomes" id="UP000092840">
    <property type="component" value="Unassembled WGS sequence"/>
</dbReference>
<evidence type="ECO:0000256" key="1">
    <source>
        <dbReference type="ARBA" id="ARBA00001946"/>
    </source>
</evidence>
<dbReference type="SUPFAM" id="SSF55073">
    <property type="entry name" value="Nucleotide cyclase"/>
    <property type="match status" value="1"/>
</dbReference>
<dbReference type="PANTHER" id="PTHR44757:SF2">
    <property type="entry name" value="BIOFILM ARCHITECTURE MAINTENANCE PROTEIN MBAA"/>
    <property type="match status" value="1"/>
</dbReference>
<dbReference type="Proteomes" id="UP000092871">
    <property type="component" value="Unassembled WGS sequence"/>
</dbReference>